<dbReference type="EMBL" id="JAUDUY010000005">
    <property type="protein sequence ID" value="MDM9632040.1"/>
    <property type="molecule type" value="Genomic_DNA"/>
</dbReference>
<proteinExistence type="predicted"/>
<dbReference type="Proteomes" id="UP001174839">
    <property type="component" value="Unassembled WGS sequence"/>
</dbReference>
<evidence type="ECO:0000313" key="2">
    <source>
        <dbReference type="EMBL" id="MDM9632040.1"/>
    </source>
</evidence>
<feature type="signal peptide" evidence="1">
    <location>
        <begin position="1"/>
        <end position="28"/>
    </location>
</feature>
<comment type="caution">
    <text evidence="2">The sequence shown here is derived from an EMBL/GenBank/DDBJ whole genome shotgun (WGS) entry which is preliminary data.</text>
</comment>
<reference evidence="2" key="1">
    <citation type="submission" date="2023-06" db="EMBL/GenBank/DDBJ databases">
        <title>Robiginitalea aurantiacus sp. nov. and Algoriphagus sediminis sp. nov., isolated from coastal sediment.</title>
        <authorList>
            <person name="Zhou Z.Y."/>
            <person name="An J."/>
            <person name="Jia Y.W."/>
            <person name="Du Z.J."/>
        </authorList>
    </citation>
    <scope>NUCLEOTIDE SEQUENCE</scope>
    <source>
        <strain evidence="2">M39</strain>
    </source>
</reference>
<evidence type="ECO:0000313" key="3">
    <source>
        <dbReference type="Proteomes" id="UP001174839"/>
    </source>
</evidence>
<sequence length="253" mass="27221">MKAFFKPNLFLMILFGMLLMSTSGETLQAQDMRTERVAFQKGASSATVEGAISGREIVDYLLNVRAGQNMNVSLASQNAGIYFNIMEPGEAYVAVYNGSVNGNQFEGFTAKSGDYRIRVYLMKGAQNTSANYRLEMIVGGSGDSGNSVTSGDATVAGTDFNATGNIPCSLGNGQPAGNCPFGVMRRGNGDADVQVTLSDGRMRYIYFQNGKAVGYDRSQADTGEFRATKESDLYIIHIGSERYEIPEAVIYGG</sequence>
<name>A0ABT7WGJ9_9FLAO</name>
<feature type="chain" id="PRO_5045369622" description="SprB repeat-containing protein" evidence="1">
    <location>
        <begin position="29"/>
        <end position="253"/>
    </location>
</feature>
<evidence type="ECO:0008006" key="4">
    <source>
        <dbReference type="Google" id="ProtNLM"/>
    </source>
</evidence>
<keyword evidence="1" id="KW-0732">Signal</keyword>
<dbReference type="RefSeq" id="WP_289725401.1">
    <property type="nucleotide sequence ID" value="NZ_JAUDUY010000005.1"/>
</dbReference>
<organism evidence="2 3">
    <name type="scientific">Robiginitalea aurantiaca</name>
    <dbReference type="NCBI Taxonomy" id="3056915"/>
    <lineage>
        <taxon>Bacteria</taxon>
        <taxon>Pseudomonadati</taxon>
        <taxon>Bacteroidota</taxon>
        <taxon>Flavobacteriia</taxon>
        <taxon>Flavobacteriales</taxon>
        <taxon>Flavobacteriaceae</taxon>
        <taxon>Robiginitalea</taxon>
    </lineage>
</organism>
<evidence type="ECO:0000256" key="1">
    <source>
        <dbReference type="SAM" id="SignalP"/>
    </source>
</evidence>
<dbReference type="Gene3D" id="2.60.120.380">
    <property type="match status" value="1"/>
</dbReference>
<keyword evidence="3" id="KW-1185">Reference proteome</keyword>
<protein>
    <recommendedName>
        <fullName evidence="4">SprB repeat-containing protein</fullName>
    </recommendedName>
</protein>
<gene>
    <name evidence="2" type="ORF">QU605_11180</name>
</gene>
<accession>A0ABT7WGJ9</accession>